<dbReference type="KEGG" id="spu:100891057"/>
<dbReference type="PANTHER" id="PTHR45698">
    <property type="entry name" value="TRACE AMINE-ASSOCIATED RECEPTOR 19N-RELATED"/>
    <property type="match status" value="1"/>
</dbReference>
<dbReference type="EnsemblMetazoa" id="XM_030981445">
    <property type="protein sequence ID" value="XP_030837305"/>
    <property type="gene ID" value="LOC100891057"/>
</dbReference>
<feature type="region of interest" description="Disordered" evidence="6">
    <location>
        <begin position="288"/>
        <end position="307"/>
    </location>
</feature>
<feature type="transmembrane region" description="Helical" evidence="7">
    <location>
        <begin position="150"/>
        <end position="174"/>
    </location>
</feature>
<dbReference type="OrthoDB" id="6091802at2759"/>
<evidence type="ECO:0000256" key="6">
    <source>
        <dbReference type="SAM" id="MobiDB-lite"/>
    </source>
</evidence>
<feature type="transmembrane region" description="Helical" evidence="7">
    <location>
        <begin position="109"/>
        <end position="130"/>
    </location>
</feature>
<dbReference type="OMA" id="HIFCDAR"/>
<dbReference type="Gene3D" id="1.20.1070.10">
    <property type="entry name" value="Rhodopsin 7-helix transmembrane proteins"/>
    <property type="match status" value="1"/>
</dbReference>
<organism evidence="9 10">
    <name type="scientific">Strongylocentrotus purpuratus</name>
    <name type="common">Purple sea urchin</name>
    <dbReference type="NCBI Taxonomy" id="7668"/>
    <lineage>
        <taxon>Eukaryota</taxon>
        <taxon>Metazoa</taxon>
        <taxon>Echinodermata</taxon>
        <taxon>Eleutherozoa</taxon>
        <taxon>Echinozoa</taxon>
        <taxon>Echinoidea</taxon>
        <taxon>Euechinoidea</taxon>
        <taxon>Echinacea</taxon>
        <taxon>Camarodonta</taxon>
        <taxon>Echinidea</taxon>
        <taxon>Strongylocentrotidae</taxon>
        <taxon>Strongylocentrotus</taxon>
    </lineage>
</organism>
<feature type="compositionally biased region" description="Basic and acidic residues" evidence="6">
    <location>
        <begin position="351"/>
        <end position="361"/>
    </location>
</feature>
<sequence>MYGHIFCDAREVTGKNGRMKMLGARKVGGLVPPSCGPLKVHVLLIMDDAMSYNGTPTEAPKAPEEESGWAVATPIQVGQVFIGMLGLVGNLACVLVLRRHSVRNNTNLLIVNQAIIDCIVSGLLVASTLSDVGGIRSVKKSGLAARVYCNLWNSLVLVFGGFAISTFNLVALSIERYVAVLHPIWYLQNFKKRAVHLLIVSTWVLGPIFQVLLVALHYDTTDEGTCRYTPRYRGILVMLFFWDYFIPACIMTFSFVAIIRKFRKLNRVAHERGAGEFKKTNVLLIPSTSIQPGTSKQPQSSERPAQNSAELIGTITKSDDVPPVEAAQQFSSNQLEVPAVINTKKSSTPGDHNKCDAKDAPKPSSSGQGNTSGAPARTDKDAAGALQRRNTTKVLLAMCIIYLVCWSPNQWTFLQYNLGGKVGFSSSWYRFLVIMGNLNTCINPFLFALRLKVYRNEARAMLRNFLARFSRD</sequence>
<evidence type="ECO:0000256" key="7">
    <source>
        <dbReference type="SAM" id="Phobius"/>
    </source>
</evidence>
<evidence type="ECO:0000256" key="5">
    <source>
        <dbReference type="RuleBase" id="RU000688"/>
    </source>
</evidence>
<dbReference type="GeneID" id="100891057"/>
<keyword evidence="2 5" id="KW-0812">Transmembrane</keyword>
<feature type="transmembrane region" description="Helical" evidence="7">
    <location>
        <begin position="428"/>
        <end position="449"/>
    </location>
</feature>
<evidence type="ECO:0000313" key="9">
    <source>
        <dbReference type="EnsemblMetazoa" id="XP_030837305"/>
    </source>
</evidence>
<keyword evidence="5" id="KW-0675">Receptor</keyword>
<feature type="transmembrane region" description="Helical" evidence="7">
    <location>
        <begin position="394"/>
        <end position="416"/>
    </location>
</feature>
<evidence type="ECO:0000313" key="10">
    <source>
        <dbReference type="Proteomes" id="UP000007110"/>
    </source>
</evidence>
<feature type="transmembrane region" description="Helical" evidence="7">
    <location>
        <begin position="195"/>
        <end position="215"/>
    </location>
</feature>
<comment type="subcellular location">
    <subcellularLocation>
        <location evidence="1">Membrane</location>
    </subcellularLocation>
</comment>
<name>A0A7M7NIY1_STRPU</name>
<dbReference type="RefSeq" id="XP_030837305.1">
    <property type="nucleotide sequence ID" value="XM_030981445.1"/>
</dbReference>
<proteinExistence type="inferred from homology"/>
<dbReference type="GO" id="GO:0016020">
    <property type="term" value="C:membrane"/>
    <property type="evidence" value="ECO:0007669"/>
    <property type="project" value="UniProtKB-SubCell"/>
</dbReference>
<comment type="similarity">
    <text evidence="5">Belongs to the G-protein coupled receptor 1 family.</text>
</comment>
<dbReference type="InterPro" id="IPR000276">
    <property type="entry name" value="GPCR_Rhodpsn"/>
</dbReference>
<dbReference type="GO" id="GO:0004930">
    <property type="term" value="F:G protein-coupled receptor activity"/>
    <property type="evidence" value="ECO:0007669"/>
    <property type="project" value="UniProtKB-KW"/>
</dbReference>
<dbReference type="PROSITE" id="PS00237">
    <property type="entry name" value="G_PROTEIN_RECEP_F1_1"/>
    <property type="match status" value="1"/>
</dbReference>
<evidence type="ECO:0000256" key="1">
    <source>
        <dbReference type="ARBA" id="ARBA00004370"/>
    </source>
</evidence>
<reference evidence="9" key="2">
    <citation type="submission" date="2021-01" db="UniProtKB">
        <authorList>
            <consortium name="EnsemblMetazoa"/>
        </authorList>
    </citation>
    <scope>IDENTIFICATION</scope>
</reference>
<evidence type="ECO:0000256" key="4">
    <source>
        <dbReference type="ARBA" id="ARBA00023136"/>
    </source>
</evidence>
<keyword evidence="5" id="KW-0297">G-protein coupled receptor</keyword>
<dbReference type="InParanoid" id="A0A7M7NIY1"/>
<dbReference type="AlphaFoldDB" id="A0A7M7NIY1"/>
<keyword evidence="3 7" id="KW-1133">Transmembrane helix</keyword>
<feature type="transmembrane region" description="Helical" evidence="7">
    <location>
        <begin position="77"/>
        <end position="97"/>
    </location>
</feature>
<feature type="domain" description="G-protein coupled receptors family 1 profile" evidence="8">
    <location>
        <begin position="89"/>
        <end position="447"/>
    </location>
</feature>
<feature type="transmembrane region" description="Helical" evidence="7">
    <location>
        <begin position="235"/>
        <end position="259"/>
    </location>
</feature>
<protein>
    <recommendedName>
        <fullName evidence="8">G-protein coupled receptors family 1 profile domain-containing protein</fullName>
    </recommendedName>
</protein>
<feature type="compositionally biased region" description="Polar residues" evidence="6">
    <location>
        <begin position="363"/>
        <end position="373"/>
    </location>
</feature>
<dbReference type="PRINTS" id="PR00237">
    <property type="entry name" value="GPCRRHODOPSN"/>
</dbReference>
<dbReference type="Proteomes" id="UP000007110">
    <property type="component" value="Unassembled WGS sequence"/>
</dbReference>
<dbReference type="InterPro" id="IPR017452">
    <property type="entry name" value="GPCR_Rhodpsn_7TM"/>
</dbReference>
<keyword evidence="10" id="KW-1185">Reference proteome</keyword>
<dbReference type="CDD" id="cd00637">
    <property type="entry name" value="7tm_classA_rhodopsin-like"/>
    <property type="match status" value="1"/>
</dbReference>
<reference evidence="10" key="1">
    <citation type="submission" date="2015-02" db="EMBL/GenBank/DDBJ databases">
        <title>Genome sequencing for Strongylocentrotus purpuratus.</title>
        <authorList>
            <person name="Murali S."/>
            <person name="Liu Y."/>
            <person name="Vee V."/>
            <person name="English A."/>
            <person name="Wang M."/>
            <person name="Skinner E."/>
            <person name="Han Y."/>
            <person name="Muzny D.M."/>
            <person name="Worley K.C."/>
            <person name="Gibbs R.A."/>
        </authorList>
    </citation>
    <scope>NUCLEOTIDE SEQUENCE</scope>
</reference>
<evidence type="ECO:0000256" key="2">
    <source>
        <dbReference type="ARBA" id="ARBA00022692"/>
    </source>
</evidence>
<feature type="region of interest" description="Disordered" evidence="6">
    <location>
        <begin position="343"/>
        <end position="385"/>
    </location>
</feature>
<dbReference type="PROSITE" id="PS50262">
    <property type="entry name" value="G_PROTEIN_RECEP_F1_2"/>
    <property type="match status" value="1"/>
</dbReference>
<dbReference type="SUPFAM" id="SSF81321">
    <property type="entry name" value="Family A G protein-coupled receptor-like"/>
    <property type="match status" value="1"/>
</dbReference>
<accession>A0A7M7NIY1</accession>
<dbReference type="Pfam" id="PF00001">
    <property type="entry name" value="7tm_1"/>
    <property type="match status" value="1"/>
</dbReference>
<evidence type="ECO:0000256" key="3">
    <source>
        <dbReference type="ARBA" id="ARBA00022989"/>
    </source>
</evidence>
<keyword evidence="5" id="KW-0807">Transducer</keyword>
<dbReference type="PANTHER" id="PTHR45698:SF1">
    <property type="entry name" value="TRACE AMINE-ASSOCIATED RECEPTOR 13C-LIKE"/>
    <property type="match status" value="1"/>
</dbReference>
<keyword evidence="4 7" id="KW-0472">Membrane</keyword>
<evidence type="ECO:0000259" key="8">
    <source>
        <dbReference type="PROSITE" id="PS50262"/>
    </source>
</evidence>